<feature type="region of interest" description="Disordered" evidence="1">
    <location>
        <begin position="1"/>
        <end position="51"/>
    </location>
</feature>
<evidence type="ECO:0000313" key="3">
    <source>
        <dbReference type="Proteomes" id="UP000324222"/>
    </source>
</evidence>
<evidence type="ECO:0000313" key="2">
    <source>
        <dbReference type="EMBL" id="MPC76656.1"/>
    </source>
</evidence>
<dbReference type="Proteomes" id="UP000324222">
    <property type="component" value="Unassembled WGS sequence"/>
</dbReference>
<sequence length="86" mass="10142">MKWSNRTQISRKPLPRVRKPNLHPDRGQDSNPCAWRPYRPQSTHGSTAPRRPLCPQFPTLIYPSIHFSPQLLLLLRLLLLRLLIFH</sequence>
<name>A0A5B7I3X1_PORTR</name>
<comment type="caution">
    <text evidence="2">The sequence shown here is derived from an EMBL/GenBank/DDBJ whole genome shotgun (WGS) entry which is preliminary data.</text>
</comment>
<accession>A0A5B7I3X1</accession>
<reference evidence="2 3" key="1">
    <citation type="submission" date="2019-05" db="EMBL/GenBank/DDBJ databases">
        <title>Another draft genome of Portunus trituberculatus and its Hox gene families provides insights of decapod evolution.</title>
        <authorList>
            <person name="Jeong J.-H."/>
            <person name="Song I."/>
            <person name="Kim S."/>
            <person name="Choi T."/>
            <person name="Kim D."/>
            <person name="Ryu S."/>
            <person name="Kim W."/>
        </authorList>
    </citation>
    <scope>NUCLEOTIDE SEQUENCE [LARGE SCALE GENOMIC DNA]</scope>
    <source>
        <tissue evidence="2">Muscle</tissue>
    </source>
</reference>
<dbReference type="AlphaFoldDB" id="A0A5B7I3X1"/>
<keyword evidence="3" id="KW-1185">Reference proteome</keyword>
<dbReference type="EMBL" id="VSRR010043896">
    <property type="protein sequence ID" value="MPC76656.1"/>
    <property type="molecule type" value="Genomic_DNA"/>
</dbReference>
<proteinExistence type="predicted"/>
<gene>
    <name evidence="2" type="ORF">E2C01_071080</name>
</gene>
<feature type="compositionally biased region" description="Polar residues" evidence="1">
    <location>
        <begin position="1"/>
        <end position="10"/>
    </location>
</feature>
<protein>
    <submittedName>
        <fullName evidence="2">Uncharacterized protein</fullName>
    </submittedName>
</protein>
<evidence type="ECO:0000256" key="1">
    <source>
        <dbReference type="SAM" id="MobiDB-lite"/>
    </source>
</evidence>
<organism evidence="2 3">
    <name type="scientific">Portunus trituberculatus</name>
    <name type="common">Swimming crab</name>
    <name type="synonym">Neptunus trituberculatus</name>
    <dbReference type="NCBI Taxonomy" id="210409"/>
    <lineage>
        <taxon>Eukaryota</taxon>
        <taxon>Metazoa</taxon>
        <taxon>Ecdysozoa</taxon>
        <taxon>Arthropoda</taxon>
        <taxon>Crustacea</taxon>
        <taxon>Multicrustacea</taxon>
        <taxon>Malacostraca</taxon>
        <taxon>Eumalacostraca</taxon>
        <taxon>Eucarida</taxon>
        <taxon>Decapoda</taxon>
        <taxon>Pleocyemata</taxon>
        <taxon>Brachyura</taxon>
        <taxon>Eubrachyura</taxon>
        <taxon>Portunoidea</taxon>
        <taxon>Portunidae</taxon>
        <taxon>Portuninae</taxon>
        <taxon>Portunus</taxon>
    </lineage>
</organism>